<evidence type="ECO:0000313" key="1">
    <source>
        <dbReference type="EMBL" id="JAD29129.1"/>
    </source>
</evidence>
<organism evidence="1">
    <name type="scientific">Arundo donax</name>
    <name type="common">Giant reed</name>
    <name type="synonym">Donax arundinaceus</name>
    <dbReference type="NCBI Taxonomy" id="35708"/>
    <lineage>
        <taxon>Eukaryota</taxon>
        <taxon>Viridiplantae</taxon>
        <taxon>Streptophyta</taxon>
        <taxon>Embryophyta</taxon>
        <taxon>Tracheophyta</taxon>
        <taxon>Spermatophyta</taxon>
        <taxon>Magnoliopsida</taxon>
        <taxon>Liliopsida</taxon>
        <taxon>Poales</taxon>
        <taxon>Poaceae</taxon>
        <taxon>PACMAD clade</taxon>
        <taxon>Arundinoideae</taxon>
        <taxon>Arundineae</taxon>
        <taxon>Arundo</taxon>
    </lineage>
</organism>
<reference evidence="1" key="2">
    <citation type="journal article" date="2015" name="Data Brief">
        <title>Shoot transcriptome of the giant reed, Arundo donax.</title>
        <authorList>
            <person name="Barrero R.A."/>
            <person name="Guerrero F.D."/>
            <person name="Moolhuijzen P."/>
            <person name="Goolsby J.A."/>
            <person name="Tidwell J."/>
            <person name="Bellgard S.E."/>
            <person name="Bellgard M.I."/>
        </authorList>
    </citation>
    <scope>NUCLEOTIDE SEQUENCE</scope>
    <source>
        <tissue evidence="1">Shoot tissue taken approximately 20 cm above the soil surface</tissue>
    </source>
</reference>
<name>A0A0A8YQL0_ARUDO</name>
<reference evidence="1" key="1">
    <citation type="submission" date="2014-09" db="EMBL/GenBank/DDBJ databases">
        <authorList>
            <person name="Magalhaes I.L.F."/>
            <person name="Oliveira U."/>
            <person name="Santos F.R."/>
            <person name="Vidigal T.H.D.A."/>
            <person name="Brescovit A.D."/>
            <person name="Santos A.J."/>
        </authorList>
    </citation>
    <scope>NUCLEOTIDE SEQUENCE</scope>
    <source>
        <tissue evidence="1">Shoot tissue taken approximately 20 cm above the soil surface</tissue>
    </source>
</reference>
<proteinExistence type="predicted"/>
<accession>A0A0A8YQL0</accession>
<dbReference type="EMBL" id="GBRH01268766">
    <property type="protein sequence ID" value="JAD29129.1"/>
    <property type="molecule type" value="Transcribed_RNA"/>
</dbReference>
<protein>
    <submittedName>
        <fullName evidence="1">Uncharacterized protein</fullName>
    </submittedName>
</protein>
<sequence>MSSKCRRL</sequence>